<name>A0AC59HRC2_ENTFL</name>
<dbReference type="Proteomes" id="UP001317613">
    <property type="component" value="Chromosome"/>
</dbReference>
<accession>A0AC59HRC2</accession>
<organism evidence="1 2">
    <name type="scientific">Enterococcus faecalis</name>
    <name type="common">Streptococcus faecalis</name>
    <dbReference type="NCBI Taxonomy" id="1351"/>
    <lineage>
        <taxon>Bacteria</taxon>
        <taxon>Bacillati</taxon>
        <taxon>Bacillota</taxon>
        <taxon>Bacilli</taxon>
        <taxon>Lactobacillales</taxon>
        <taxon>Enterococcaceae</taxon>
        <taxon>Enterococcus</taxon>
    </lineage>
</organism>
<proteinExistence type="predicted"/>
<protein>
    <submittedName>
        <fullName evidence="1">Uncharacterized protein</fullName>
    </submittedName>
</protein>
<gene>
    <name evidence="1" type="ORF">EfsSVR2332_22500</name>
</gene>
<reference evidence="1" key="1">
    <citation type="submission" date="2022-08" db="EMBL/GenBank/DDBJ databases">
        <title>Molecular epidemiological analysis of five strains of VanD-type vancomycin-resistant Enterococcus faecalis.</title>
        <authorList>
            <person name="Mimura K."/>
            <person name="Hashimoto Y."/>
            <person name="Tomita H."/>
        </authorList>
    </citation>
    <scope>NUCLEOTIDE SEQUENCE</scope>
    <source>
        <strain evidence="1">SVR2332</strain>
    </source>
</reference>
<dbReference type="EMBL" id="AP026729">
    <property type="protein sequence ID" value="BDQ62172.1"/>
    <property type="molecule type" value="Genomic_DNA"/>
</dbReference>
<evidence type="ECO:0000313" key="1">
    <source>
        <dbReference type="EMBL" id="BDQ62172.1"/>
    </source>
</evidence>
<evidence type="ECO:0000313" key="2">
    <source>
        <dbReference type="Proteomes" id="UP001317613"/>
    </source>
</evidence>
<sequence length="299" mass="33582">MFTSGLGGAILAIFHIQSNSYGLAVIPSFLMYIYSAHQLVIYLLVALLSVGVCYALTSLFAIPQEVLISDKVIEEEEREVFEMQHNTLDEQLFSPVTGYAMNLTAVNDPVFSSEMMGKGLAIMPTANKVYAPADGLLNLVAETGHAYGIQTDAGAEVLIHIGIDTVTLGQEVFQTQVTQGHRVKKGDLLGTFDRKAIKEAGLDSTERCRIYYNSAKFYSEMKDYQKSVILSEKGIQICRDKHSIYLLDYLLYEKAFNKQMLGEDTADDYRQAYYFTQFFGNTEVLQYIEKDMKAFNISY</sequence>